<dbReference type="EMBL" id="BNJF01000001">
    <property type="protein sequence ID" value="GHO44915.1"/>
    <property type="molecule type" value="Genomic_DNA"/>
</dbReference>
<dbReference type="InterPro" id="IPR016181">
    <property type="entry name" value="Acyl_CoA_acyltransferase"/>
</dbReference>
<gene>
    <name evidence="1" type="ORF">KSX_30780</name>
</gene>
<keyword evidence="2" id="KW-1185">Reference proteome</keyword>
<evidence type="ECO:0000313" key="2">
    <source>
        <dbReference type="Proteomes" id="UP000612362"/>
    </source>
</evidence>
<organism evidence="1 2">
    <name type="scientific">Ktedonospora formicarum</name>
    <dbReference type="NCBI Taxonomy" id="2778364"/>
    <lineage>
        <taxon>Bacteria</taxon>
        <taxon>Bacillati</taxon>
        <taxon>Chloroflexota</taxon>
        <taxon>Ktedonobacteria</taxon>
        <taxon>Ktedonobacterales</taxon>
        <taxon>Ktedonobacteraceae</taxon>
        <taxon>Ktedonospora</taxon>
    </lineage>
</organism>
<sequence>MQTAKIKDLYYTAGEARKVLDLSDDKFQYWVKAGRIEKVLLPGRKQYLYPKQSVDKLARRIEAAIIADVPEGLIYRKAAIEDLEEEFRLSYLIFGKAAHTVATRRNFLEHNPDVDYHLYDHNDLVAFINIIPFKQEAIQSFMQGQLRGKDLDVRDIEPFVPGQPLECIVMEMATTPTVPPARRTLYGTQLLMGLSETFREWGEQGIIVTKLHGTSSTPTGIRIMQSAGFKVVEQLGIDRGSERLAFELDIVKSDAKILKGYHEALKNRRSH</sequence>
<dbReference type="AlphaFoldDB" id="A0A8J3MTZ9"/>
<proteinExistence type="predicted"/>
<comment type="caution">
    <text evidence="1">The sequence shown here is derived from an EMBL/GenBank/DDBJ whole genome shotgun (WGS) entry which is preliminary data.</text>
</comment>
<protein>
    <recommendedName>
        <fullName evidence="3">HTH merR-type domain-containing protein</fullName>
    </recommendedName>
</protein>
<reference evidence="1" key="1">
    <citation type="submission" date="2020-10" db="EMBL/GenBank/DDBJ databases">
        <title>Taxonomic study of unclassified bacteria belonging to the class Ktedonobacteria.</title>
        <authorList>
            <person name="Yabe S."/>
            <person name="Wang C.M."/>
            <person name="Zheng Y."/>
            <person name="Sakai Y."/>
            <person name="Cavaletti L."/>
            <person name="Monciardini P."/>
            <person name="Donadio S."/>
        </authorList>
    </citation>
    <scope>NUCLEOTIDE SEQUENCE</scope>
    <source>
        <strain evidence="1">SOSP1-1</strain>
    </source>
</reference>
<accession>A0A8J3MTZ9</accession>
<dbReference type="Proteomes" id="UP000612362">
    <property type="component" value="Unassembled WGS sequence"/>
</dbReference>
<evidence type="ECO:0000313" key="1">
    <source>
        <dbReference type="EMBL" id="GHO44915.1"/>
    </source>
</evidence>
<dbReference type="SUPFAM" id="SSF55729">
    <property type="entry name" value="Acyl-CoA N-acyltransferases (Nat)"/>
    <property type="match status" value="1"/>
</dbReference>
<dbReference type="RefSeq" id="WP_220194278.1">
    <property type="nucleotide sequence ID" value="NZ_BNJF01000001.1"/>
</dbReference>
<name>A0A8J3MTZ9_9CHLR</name>
<evidence type="ECO:0008006" key="3">
    <source>
        <dbReference type="Google" id="ProtNLM"/>
    </source>
</evidence>